<reference evidence="10" key="1">
    <citation type="journal article" date="2020" name="New Phytol.">
        <title>Comparative genomics reveals dynamic genome evolution in host specialist ectomycorrhizal fungi.</title>
        <authorList>
            <person name="Lofgren L.A."/>
            <person name="Nguyen N.H."/>
            <person name="Vilgalys R."/>
            <person name="Ruytinx J."/>
            <person name="Liao H.L."/>
            <person name="Branco S."/>
            <person name="Kuo A."/>
            <person name="LaButti K."/>
            <person name="Lipzen A."/>
            <person name="Andreopoulos W."/>
            <person name="Pangilinan J."/>
            <person name="Riley R."/>
            <person name="Hundley H."/>
            <person name="Na H."/>
            <person name="Barry K."/>
            <person name="Grigoriev I.V."/>
            <person name="Stajich J.E."/>
            <person name="Kennedy P.G."/>
        </authorList>
    </citation>
    <scope>NUCLEOTIDE SEQUENCE</scope>
    <source>
        <strain evidence="10">DOB743</strain>
    </source>
</reference>
<feature type="transmembrane region" description="Helical" evidence="7">
    <location>
        <begin position="370"/>
        <end position="392"/>
    </location>
</feature>
<dbReference type="Proteomes" id="UP000714275">
    <property type="component" value="Unassembled WGS sequence"/>
</dbReference>
<protein>
    <recommendedName>
        <fullName evidence="12">DUF1212-domain-containing protein</fullName>
    </recommendedName>
</protein>
<evidence type="ECO:0000256" key="2">
    <source>
        <dbReference type="ARBA" id="ARBA00022692"/>
    </source>
</evidence>
<feature type="domain" description="Threonine/Serine exporter ThrE" evidence="9">
    <location>
        <begin position="514"/>
        <end position="633"/>
    </location>
</feature>
<dbReference type="OrthoDB" id="413008at2759"/>
<feature type="region of interest" description="Disordered" evidence="6">
    <location>
        <begin position="115"/>
        <end position="149"/>
    </location>
</feature>
<evidence type="ECO:0000256" key="7">
    <source>
        <dbReference type="SAM" id="Phobius"/>
    </source>
</evidence>
<dbReference type="PANTHER" id="PTHR31082">
    <property type="entry name" value="PHEROMONE-REGULATED MEMBRANE PROTEIN 10"/>
    <property type="match status" value="1"/>
</dbReference>
<feature type="transmembrane region" description="Helical" evidence="7">
    <location>
        <begin position="294"/>
        <end position="325"/>
    </location>
</feature>
<comment type="caution">
    <text evidence="10">The sequence shown here is derived from an EMBL/GenBank/DDBJ whole genome shotgun (WGS) entry which is preliminary data.</text>
</comment>
<keyword evidence="3 7" id="KW-1133">Transmembrane helix</keyword>
<organism evidence="10 11">
    <name type="scientific">Suillus placidus</name>
    <dbReference type="NCBI Taxonomy" id="48579"/>
    <lineage>
        <taxon>Eukaryota</taxon>
        <taxon>Fungi</taxon>
        <taxon>Dikarya</taxon>
        <taxon>Basidiomycota</taxon>
        <taxon>Agaricomycotina</taxon>
        <taxon>Agaricomycetes</taxon>
        <taxon>Agaricomycetidae</taxon>
        <taxon>Boletales</taxon>
        <taxon>Suillineae</taxon>
        <taxon>Suillaceae</taxon>
        <taxon>Suillus</taxon>
    </lineage>
</organism>
<feature type="compositionally biased region" description="Low complexity" evidence="6">
    <location>
        <begin position="31"/>
        <end position="43"/>
    </location>
</feature>
<dbReference type="InterPro" id="IPR024528">
    <property type="entry name" value="ThrE_2"/>
</dbReference>
<dbReference type="GO" id="GO:0022857">
    <property type="term" value="F:transmembrane transporter activity"/>
    <property type="evidence" value="ECO:0007669"/>
    <property type="project" value="InterPro"/>
</dbReference>
<dbReference type="InterPro" id="IPR010619">
    <property type="entry name" value="ThrE-like_N"/>
</dbReference>
<comment type="subcellular location">
    <subcellularLocation>
        <location evidence="1">Membrane</location>
        <topology evidence="1">Multi-pass membrane protein</topology>
    </subcellularLocation>
</comment>
<evidence type="ECO:0008006" key="12">
    <source>
        <dbReference type="Google" id="ProtNLM"/>
    </source>
</evidence>
<dbReference type="Pfam" id="PF06738">
    <property type="entry name" value="ThrE"/>
    <property type="match status" value="1"/>
</dbReference>
<comment type="similarity">
    <text evidence="5">Belongs to the ThrE exporter (TC 2.A.79) family.</text>
</comment>
<feature type="domain" description="Threonine/serine exporter-like N-terminal" evidence="8">
    <location>
        <begin position="183"/>
        <end position="424"/>
    </location>
</feature>
<feature type="transmembrane region" description="Helical" evidence="7">
    <location>
        <begin position="573"/>
        <end position="593"/>
    </location>
</feature>
<keyword evidence="2 7" id="KW-0812">Transmembrane</keyword>
<keyword evidence="11" id="KW-1185">Reference proteome</keyword>
<evidence type="ECO:0000256" key="6">
    <source>
        <dbReference type="SAM" id="MobiDB-lite"/>
    </source>
</evidence>
<keyword evidence="4 7" id="KW-0472">Membrane</keyword>
<evidence type="ECO:0000313" key="10">
    <source>
        <dbReference type="EMBL" id="KAG1784132.1"/>
    </source>
</evidence>
<evidence type="ECO:0000259" key="9">
    <source>
        <dbReference type="Pfam" id="PF12821"/>
    </source>
</evidence>
<feature type="transmembrane region" description="Helical" evidence="7">
    <location>
        <begin position="337"/>
        <end position="358"/>
    </location>
</feature>
<feature type="transmembrane region" description="Helical" evidence="7">
    <location>
        <begin position="549"/>
        <end position="566"/>
    </location>
</feature>
<sequence length="649" mass="70585">MYSPVTPEARRRPVCHERLPHLAGIGLARDSPSSSQQSTASSTWRPTDEAIAVSSSQHTKAREEVAAAEISRTFSALEDGRTPPKRRHSIMDRLVPFTRRPQEALDEEIFSDMKTSNPASWKTRGSSIGGDVSAEGKQPKRPLGGGGPNSFYQGAKLRASVIKSKRPSAITKHVQDIDKRRAFMLKLAKCLLAFGAPSHRIESQLATASQILDARASFVHIPNIIIVTFGDEDMTSVETHFVKANGRIALTALQGVHVVYRKVLHDKMTVEEGTKRLASILSAPPIYSLLVRCLLAFVCGSTICVLAFGGSVIDMGISGVCAFVLQYLGLNTATKSATYANVYEISIAIIVSFVARALSTIPGRLFCYNAIASAGVVLILPGFTILISALELTSRNILCGSVRMVYAIIYTLFLGFGLTIGSDLYLVLNKHARHNLDKTEAERYTMYHGTFRAENGTSPVPGGAIFGFAQTNDPHMVNGCYREPSWPWWRKELPWWTLFFLVPAYSLCSSLSNLQRLRSWQLLVMVVFACCAFVANRLSNNYLPGKSDIISASGALVIGVLGNVYSRVMRGTAFTAMVTGVLFLVPSGIGQGGGLLSSDETSSTQQYSAGLQLAIRIIEVAIGITVGLFVSQIFVYALGRRKNAAHFAF</sequence>
<accession>A0A9P7A833</accession>
<dbReference type="AlphaFoldDB" id="A0A9P7A833"/>
<feature type="region of interest" description="Disordered" evidence="6">
    <location>
        <begin position="21"/>
        <end position="60"/>
    </location>
</feature>
<dbReference type="GO" id="GO:0016020">
    <property type="term" value="C:membrane"/>
    <property type="evidence" value="ECO:0007669"/>
    <property type="project" value="UniProtKB-SubCell"/>
</dbReference>
<feature type="compositionally biased region" description="Polar residues" evidence="6">
    <location>
        <begin position="115"/>
        <end position="126"/>
    </location>
</feature>
<name>A0A9P7A833_9AGAM</name>
<gene>
    <name evidence="10" type="ORF">EV702DRAFT_1191137</name>
</gene>
<dbReference type="InterPro" id="IPR051361">
    <property type="entry name" value="ThrE/Ser_Exporter"/>
</dbReference>
<evidence type="ECO:0000259" key="8">
    <source>
        <dbReference type="Pfam" id="PF06738"/>
    </source>
</evidence>
<proteinExistence type="inferred from homology"/>
<evidence type="ECO:0000256" key="1">
    <source>
        <dbReference type="ARBA" id="ARBA00004141"/>
    </source>
</evidence>
<dbReference type="EMBL" id="JABBWD010000001">
    <property type="protein sequence ID" value="KAG1784132.1"/>
    <property type="molecule type" value="Genomic_DNA"/>
</dbReference>
<dbReference type="PANTHER" id="PTHR31082:SF4">
    <property type="entry name" value="PHEROMONE-REGULATED MEMBRANE PROTEIN 10"/>
    <property type="match status" value="1"/>
</dbReference>
<feature type="transmembrane region" description="Helical" evidence="7">
    <location>
        <begin position="613"/>
        <end position="638"/>
    </location>
</feature>
<evidence type="ECO:0000256" key="5">
    <source>
        <dbReference type="ARBA" id="ARBA00034125"/>
    </source>
</evidence>
<evidence type="ECO:0000256" key="4">
    <source>
        <dbReference type="ARBA" id="ARBA00023136"/>
    </source>
</evidence>
<evidence type="ECO:0000256" key="3">
    <source>
        <dbReference type="ARBA" id="ARBA00022989"/>
    </source>
</evidence>
<feature type="transmembrane region" description="Helical" evidence="7">
    <location>
        <begin position="493"/>
        <end position="512"/>
    </location>
</feature>
<feature type="transmembrane region" description="Helical" evidence="7">
    <location>
        <begin position="404"/>
        <end position="428"/>
    </location>
</feature>
<dbReference type="Pfam" id="PF12821">
    <property type="entry name" value="ThrE_2"/>
    <property type="match status" value="1"/>
</dbReference>
<feature type="transmembrane region" description="Helical" evidence="7">
    <location>
        <begin position="519"/>
        <end position="537"/>
    </location>
</feature>
<evidence type="ECO:0000313" key="11">
    <source>
        <dbReference type="Proteomes" id="UP000714275"/>
    </source>
</evidence>